<evidence type="ECO:0000313" key="1">
    <source>
        <dbReference type="EMBL" id="QPC65634.1"/>
    </source>
</evidence>
<organism evidence="1 2">
    <name type="scientific">Fusarium culmorum</name>
    <dbReference type="NCBI Taxonomy" id="5516"/>
    <lineage>
        <taxon>Eukaryota</taxon>
        <taxon>Fungi</taxon>
        <taxon>Dikarya</taxon>
        <taxon>Ascomycota</taxon>
        <taxon>Pezizomycotina</taxon>
        <taxon>Sordariomycetes</taxon>
        <taxon>Hypocreomycetidae</taxon>
        <taxon>Hypocreales</taxon>
        <taxon>Nectriaceae</taxon>
        <taxon>Fusarium</taxon>
    </lineage>
</organism>
<protein>
    <submittedName>
        <fullName evidence="1">Uncharacterized protein</fullName>
    </submittedName>
</protein>
<gene>
    <name evidence="1" type="ORF">HYE67_007865</name>
</gene>
<dbReference type="AlphaFoldDB" id="A0A7S8HYZ6"/>
<sequence length="204" mass="23080">MSHLCHRTKNNSSVFIRTVLLCDREDNSHHPCPSNSNPLQPLNPKKRPTVRQLLNRGEPLTRPFYPMITTLQIVYSCGSKIGTVSRVRNNLSSIEASPATITLLLITSNESDKAKPNMGCKGKRNPSFTNGRQIAYKPPVKAPAYKKFKTNTAATNNAMDFSNKEFKIKLGEGRSILKIINKEKKEIVNLKAFLFTYKDYLFTY</sequence>
<proteinExistence type="predicted"/>
<dbReference type="Proteomes" id="UP000663297">
    <property type="component" value="Chromosome 3"/>
</dbReference>
<evidence type="ECO:0000313" key="2">
    <source>
        <dbReference type="Proteomes" id="UP000663297"/>
    </source>
</evidence>
<name>A0A7S8HYZ6_FUSCU</name>
<dbReference type="EMBL" id="CP064749">
    <property type="protein sequence ID" value="QPC65634.1"/>
    <property type="molecule type" value="Genomic_DNA"/>
</dbReference>
<accession>A0A7S8HYZ6</accession>
<reference evidence="1" key="1">
    <citation type="submission" date="2020-11" db="EMBL/GenBank/DDBJ databases">
        <title>The chromosome-scale genome resource for two endophytic Fusarium species: F. culmorum and F. pseudograminearum.</title>
        <authorList>
            <person name="Yuan Z."/>
        </authorList>
    </citation>
    <scope>NUCLEOTIDE SEQUENCE</scope>
    <source>
        <strain evidence="1">Class2-1B</strain>
    </source>
</reference>